<proteinExistence type="predicted"/>
<dbReference type="Gene3D" id="2.40.420.20">
    <property type="match status" value="1"/>
</dbReference>
<dbReference type="PANTHER" id="PTHR30469">
    <property type="entry name" value="MULTIDRUG RESISTANCE PROTEIN MDTA"/>
    <property type="match status" value="1"/>
</dbReference>
<name>A0A3B0CJI1_9BACL</name>
<keyword evidence="3" id="KW-1185">Reference proteome</keyword>
<dbReference type="Gene3D" id="1.10.287.470">
    <property type="entry name" value="Helix hairpin bin"/>
    <property type="match status" value="1"/>
</dbReference>
<reference evidence="2 3" key="1">
    <citation type="journal article" date="2007" name="Int. J. Syst. Evol. Microbiol.">
        <title>Paenibacillus ginsengarvi sp. nov., isolated from soil from ginseng cultivation.</title>
        <authorList>
            <person name="Yoon M.H."/>
            <person name="Ten L.N."/>
            <person name="Im W.T."/>
        </authorList>
    </citation>
    <scope>NUCLEOTIDE SEQUENCE [LARGE SCALE GENOMIC DNA]</scope>
    <source>
        <strain evidence="2 3">KCTC 13059</strain>
    </source>
</reference>
<dbReference type="OrthoDB" id="2549748at2"/>
<dbReference type="GO" id="GO:0015562">
    <property type="term" value="F:efflux transmembrane transporter activity"/>
    <property type="evidence" value="ECO:0007669"/>
    <property type="project" value="TreeGrafter"/>
</dbReference>
<accession>A0A3B0CJI1</accession>
<gene>
    <name evidence="2" type="ORF">D7M11_13165</name>
</gene>
<dbReference type="Proteomes" id="UP000282311">
    <property type="component" value="Unassembled WGS sequence"/>
</dbReference>
<dbReference type="AlphaFoldDB" id="A0A3B0CJI1"/>
<comment type="caution">
    <text evidence="2">The sequence shown here is derived from an EMBL/GenBank/DDBJ whole genome shotgun (WGS) entry which is preliminary data.</text>
</comment>
<evidence type="ECO:0000256" key="1">
    <source>
        <dbReference type="SAM" id="MobiDB-lite"/>
    </source>
</evidence>
<dbReference type="EMBL" id="RBAH01000008">
    <property type="protein sequence ID" value="RKN84429.1"/>
    <property type="molecule type" value="Genomic_DNA"/>
</dbReference>
<protein>
    <submittedName>
        <fullName evidence="2">HlyD family efflux transporter periplasmic adaptor subunit</fullName>
    </submittedName>
</protein>
<dbReference type="RefSeq" id="WP_120747685.1">
    <property type="nucleotide sequence ID" value="NZ_RBAH01000008.1"/>
</dbReference>
<evidence type="ECO:0000313" key="2">
    <source>
        <dbReference type="EMBL" id="RKN84429.1"/>
    </source>
</evidence>
<sequence length="375" mass="40583">MRHKRLFGTIFVLFFIALAVLTLFSNTIESAMLAKVTTEKPAKKSLSRIVSGSGTLAPRKQTDLLSESSWKIKTQHVGKNDRVHKGDPLVTFDTSEAERQLRDEEARFAKMALSREALQEAYIAAQKADNPEAIRKAKRDLKSDRLDTEIAQRKLDGLRSELNEKRTLVAPFDAAVAELKGSEGANVPSGQAVLTLISSDEGYLFSFVADAEAAALLSVNEPVLVALTGDGPKSAEGLVEEIKDGPSRGGDSPVSGATKQDDKPARAQKTIVVRVSGDGLKGGEQASVKISKPVKQQGLVIRKELLRTDGTDRYVFVVRERKSSLGNAYYVQKAKLTIGEETEEGVIVLSGLAANDEIIAETSAPVKEGNRVRVL</sequence>
<organism evidence="2 3">
    <name type="scientific">Paenibacillus ginsengarvi</name>
    <dbReference type="NCBI Taxonomy" id="400777"/>
    <lineage>
        <taxon>Bacteria</taxon>
        <taxon>Bacillati</taxon>
        <taxon>Bacillota</taxon>
        <taxon>Bacilli</taxon>
        <taxon>Bacillales</taxon>
        <taxon>Paenibacillaceae</taxon>
        <taxon>Paenibacillus</taxon>
    </lineage>
</organism>
<dbReference type="Gene3D" id="2.40.30.170">
    <property type="match status" value="1"/>
</dbReference>
<evidence type="ECO:0000313" key="3">
    <source>
        <dbReference type="Proteomes" id="UP000282311"/>
    </source>
</evidence>
<dbReference type="Gene3D" id="2.40.50.100">
    <property type="match status" value="1"/>
</dbReference>
<dbReference type="SUPFAM" id="SSF111369">
    <property type="entry name" value="HlyD-like secretion proteins"/>
    <property type="match status" value="1"/>
</dbReference>
<dbReference type="GO" id="GO:1990281">
    <property type="term" value="C:efflux pump complex"/>
    <property type="evidence" value="ECO:0007669"/>
    <property type="project" value="TreeGrafter"/>
</dbReference>
<feature type="region of interest" description="Disordered" evidence="1">
    <location>
        <begin position="241"/>
        <end position="267"/>
    </location>
</feature>